<dbReference type="GO" id="GO:0097177">
    <property type="term" value="F:mitochondrial ribosome binding"/>
    <property type="evidence" value="ECO:0007669"/>
    <property type="project" value="TreeGrafter"/>
</dbReference>
<protein>
    <recommendedName>
        <fullName evidence="2">Tr-type G domain-containing protein</fullName>
    </recommendedName>
</protein>
<dbReference type="PANTHER" id="PTHR43512">
    <property type="entry name" value="TRANSLATION FACTOR GUF1-RELATED"/>
    <property type="match status" value="1"/>
</dbReference>
<dbReference type="InterPro" id="IPR000795">
    <property type="entry name" value="T_Tr_GTP-bd_dom"/>
</dbReference>
<dbReference type="NCBIfam" id="TIGR00231">
    <property type="entry name" value="small_GTP"/>
    <property type="match status" value="1"/>
</dbReference>
<dbReference type="EMBL" id="AZBU02000002">
    <property type="protein sequence ID" value="TKR95814.1"/>
    <property type="molecule type" value="Genomic_DNA"/>
</dbReference>
<dbReference type="PRINTS" id="PR00315">
    <property type="entry name" value="ELONGATNFCT"/>
</dbReference>
<dbReference type="AlphaFoldDB" id="A0A4U5PI40"/>
<reference evidence="3 4" key="1">
    <citation type="journal article" date="2015" name="Genome Biol.">
        <title>Comparative genomics of Steinernema reveals deeply conserved gene regulatory networks.</title>
        <authorList>
            <person name="Dillman A.R."/>
            <person name="Macchietto M."/>
            <person name="Porter C.F."/>
            <person name="Rogers A."/>
            <person name="Williams B."/>
            <person name="Antoshechkin I."/>
            <person name="Lee M.M."/>
            <person name="Goodwin Z."/>
            <person name="Lu X."/>
            <person name="Lewis E.E."/>
            <person name="Goodrich-Blair H."/>
            <person name="Stock S.P."/>
            <person name="Adams B.J."/>
            <person name="Sternberg P.W."/>
            <person name="Mortazavi A."/>
        </authorList>
    </citation>
    <scope>NUCLEOTIDE SEQUENCE [LARGE SCALE GENOMIC DNA]</scope>
    <source>
        <strain evidence="3 4">ALL</strain>
    </source>
</reference>
<dbReference type="Gene3D" id="3.40.50.300">
    <property type="entry name" value="P-loop containing nucleotide triphosphate hydrolases"/>
    <property type="match status" value="1"/>
</dbReference>
<feature type="domain" description="Tr-type G" evidence="2">
    <location>
        <begin position="52"/>
        <end position="219"/>
    </location>
</feature>
<dbReference type="GO" id="GO:0005525">
    <property type="term" value="F:GTP binding"/>
    <property type="evidence" value="ECO:0007669"/>
    <property type="project" value="InterPro"/>
</dbReference>
<organism evidence="3 4">
    <name type="scientific">Steinernema carpocapsae</name>
    <name type="common">Entomopathogenic nematode</name>
    <dbReference type="NCBI Taxonomy" id="34508"/>
    <lineage>
        <taxon>Eukaryota</taxon>
        <taxon>Metazoa</taxon>
        <taxon>Ecdysozoa</taxon>
        <taxon>Nematoda</taxon>
        <taxon>Chromadorea</taxon>
        <taxon>Rhabditida</taxon>
        <taxon>Tylenchina</taxon>
        <taxon>Panagrolaimomorpha</taxon>
        <taxon>Strongyloidoidea</taxon>
        <taxon>Steinernematidae</taxon>
        <taxon>Steinernema</taxon>
    </lineage>
</organism>
<dbReference type="GO" id="GO:0005739">
    <property type="term" value="C:mitochondrion"/>
    <property type="evidence" value="ECO:0007669"/>
    <property type="project" value="TreeGrafter"/>
</dbReference>
<dbReference type="Proteomes" id="UP000298663">
    <property type="component" value="Unassembled WGS sequence"/>
</dbReference>
<keyword evidence="1" id="KW-0472">Membrane</keyword>
<evidence type="ECO:0000313" key="3">
    <source>
        <dbReference type="EMBL" id="TKR95814.1"/>
    </source>
</evidence>
<dbReference type="PROSITE" id="PS51722">
    <property type="entry name" value="G_TR_2"/>
    <property type="match status" value="1"/>
</dbReference>
<dbReference type="InterPro" id="IPR031157">
    <property type="entry name" value="G_TR_CS"/>
</dbReference>
<evidence type="ECO:0000259" key="2">
    <source>
        <dbReference type="PROSITE" id="PS51722"/>
    </source>
</evidence>
<dbReference type="GO" id="GO:0045727">
    <property type="term" value="P:positive regulation of translation"/>
    <property type="evidence" value="ECO:0007669"/>
    <property type="project" value="TreeGrafter"/>
</dbReference>
<dbReference type="InterPro" id="IPR005225">
    <property type="entry name" value="Small_GTP-bd"/>
</dbReference>
<dbReference type="GO" id="GO:0003924">
    <property type="term" value="F:GTPase activity"/>
    <property type="evidence" value="ECO:0007669"/>
    <property type="project" value="InterPro"/>
</dbReference>
<dbReference type="STRING" id="34508.A0A4U5PI40"/>
<comment type="caution">
    <text evidence="3">The sequence shown here is derived from an EMBL/GenBank/DDBJ whole genome shotgun (WGS) entry which is preliminary data.</text>
</comment>
<gene>
    <name evidence="3" type="ORF">L596_009934</name>
</gene>
<dbReference type="InterPro" id="IPR006297">
    <property type="entry name" value="EF-4"/>
</dbReference>
<dbReference type="PROSITE" id="PS00301">
    <property type="entry name" value="G_TR_1"/>
    <property type="match status" value="1"/>
</dbReference>
<proteinExistence type="predicted"/>
<reference evidence="3 4" key="2">
    <citation type="journal article" date="2019" name="G3 (Bethesda)">
        <title>Hybrid Assembly of the Genome of the Entomopathogenic Nematode Steinernema carpocapsae Identifies the X-Chromosome.</title>
        <authorList>
            <person name="Serra L."/>
            <person name="Macchietto M."/>
            <person name="Macias-Munoz A."/>
            <person name="McGill C.J."/>
            <person name="Rodriguez I.M."/>
            <person name="Rodriguez B."/>
            <person name="Murad R."/>
            <person name="Mortazavi A."/>
        </authorList>
    </citation>
    <scope>NUCLEOTIDE SEQUENCE [LARGE SCALE GENOMIC DNA]</scope>
    <source>
        <strain evidence="3 4">ALL</strain>
    </source>
</reference>
<sequence length="219" mass="24653">MSGMMSGATSIVVYDMFERLVVRRITRSFSTERLARSSDPLKLADLERFTPDKIRNFGIVAHVDHGKSTLADRLLQLTGVIDPDEKKAQILDKLQVERERGITVKAQSCSMIYKGHLLNLIDTPGHADFSFEVSRSLAACNGILLLVAANQGIQAQTMANFWMAFEHELEVLPVISKIDLTEAKLDQVWVYFNFKQSKISSPSFQEAGFHVHRSHFARS</sequence>
<accession>A0A4U5PI40</accession>
<evidence type="ECO:0000313" key="4">
    <source>
        <dbReference type="Proteomes" id="UP000298663"/>
    </source>
</evidence>
<evidence type="ECO:0000256" key="1">
    <source>
        <dbReference type="ARBA" id="ARBA00023136"/>
    </source>
</evidence>
<name>A0A4U5PI40_STECR</name>
<dbReference type="OrthoDB" id="5864901at2759"/>
<dbReference type="SUPFAM" id="SSF52540">
    <property type="entry name" value="P-loop containing nucleoside triphosphate hydrolases"/>
    <property type="match status" value="1"/>
</dbReference>
<dbReference type="InterPro" id="IPR027417">
    <property type="entry name" value="P-loop_NTPase"/>
</dbReference>
<dbReference type="PANTHER" id="PTHR43512:SF7">
    <property type="entry name" value="TRANSLATION FACTOR GUF1, MITOCHONDRIAL"/>
    <property type="match status" value="1"/>
</dbReference>
<dbReference type="Pfam" id="PF00009">
    <property type="entry name" value="GTP_EFTU"/>
    <property type="match status" value="1"/>
</dbReference>
<keyword evidence="4" id="KW-1185">Reference proteome</keyword>